<evidence type="ECO:0000313" key="3">
    <source>
        <dbReference type="EMBL" id="GAG83302.1"/>
    </source>
</evidence>
<dbReference type="Pfam" id="PF24266">
    <property type="entry name" value="HTH_HVO_0163_N"/>
    <property type="match status" value="1"/>
</dbReference>
<feature type="domain" description="HVO-0163 N-terminal HTH" evidence="2">
    <location>
        <begin position="108"/>
        <end position="165"/>
    </location>
</feature>
<reference evidence="3" key="1">
    <citation type="journal article" date="2014" name="Front. Microbiol.">
        <title>High frequency of phylogenetically diverse reductive dehalogenase-homologous genes in deep subseafloor sedimentary metagenomes.</title>
        <authorList>
            <person name="Kawai M."/>
            <person name="Futagami T."/>
            <person name="Toyoda A."/>
            <person name="Takaki Y."/>
            <person name="Nishi S."/>
            <person name="Hori S."/>
            <person name="Arai W."/>
            <person name="Tsubouchi T."/>
            <person name="Morono Y."/>
            <person name="Uchiyama I."/>
            <person name="Ito T."/>
            <person name="Fujiyama A."/>
            <person name="Inagaki F."/>
            <person name="Takami H."/>
        </authorList>
    </citation>
    <scope>NUCLEOTIDE SEQUENCE</scope>
    <source>
        <strain evidence="3">Expedition CK06-06</strain>
    </source>
</reference>
<accession>X1BQ36</accession>
<name>X1BQ36_9ZZZZ</name>
<dbReference type="SUPFAM" id="SSF46785">
    <property type="entry name" value="Winged helix' DNA-binding domain"/>
    <property type="match status" value="1"/>
</dbReference>
<sequence>MALMKLNSDKPTRKLFHFFLLKFILSIFSLVILSVVLFQLINSMDDFLGPNDENTLEIILVSILIALVLLLSIFEVLTVKEYRGYFIRKPFIQKGKSYLTLKDIFENENRLNILKQILNNPGIHQNELMRNCNLQKGQLQWHLDVLLKHRIIKKEKYGQYTIYFPI</sequence>
<organism evidence="3">
    <name type="scientific">marine sediment metagenome</name>
    <dbReference type="NCBI Taxonomy" id="412755"/>
    <lineage>
        <taxon>unclassified sequences</taxon>
        <taxon>metagenomes</taxon>
        <taxon>ecological metagenomes</taxon>
    </lineage>
</organism>
<gene>
    <name evidence="3" type="ORF">S01H4_26246</name>
</gene>
<proteinExistence type="predicted"/>
<dbReference type="InterPro" id="IPR056504">
    <property type="entry name" value="HTH_HVO_0163_N"/>
</dbReference>
<feature type="transmembrane region" description="Helical" evidence="1">
    <location>
        <begin position="58"/>
        <end position="79"/>
    </location>
</feature>
<dbReference type="PANTHER" id="PTHR36216:SF1">
    <property type="entry name" value="HTH ARSR-TYPE DOMAIN-CONTAINING PROTEIN"/>
    <property type="match status" value="1"/>
</dbReference>
<protein>
    <recommendedName>
        <fullName evidence="2">HVO-0163 N-terminal HTH domain-containing protein</fullName>
    </recommendedName>
</protein>
<feature type="transmembrane region" description="Helical" evidence="1">
    <location>
        <begin position="15"/>
        <end position="38"/>
    </location>
</feature>
<dbReference type="InterPro" id="IPR011991">
    <property type="entry name" value="ArsR-like_HTH"/>
</dbReference>
<evidence type="ECO:0000259" key="2">
    <source>
        <dbReference type="Pfam" id="PF24266"/>
    </source>
</evidence>
<keyword evidence="1" id="KW-0472">Membrane</keyword>
<feature type="non-terminal residue" evidence="3">
    <location>
        <position position="166"/>
    </location>
</feature>
<dbReference type="CDD" id="cd00090">
    <property type="entry name" value="HTH_ARSR"/>
    <property type="match status" value="1"/>
</dbReference>
<evidence type="ECO:0000256" key="1">
    <source>
        <dbReference type="SAM" id="Phobius"/>
    </source>
</evidence>
<keyword evidence="1" id="KW-0812">Transmembrane</keyword>
<keyword evidence="1" id="KW-1133">Transmembrane helix</keyword>
<dbReference type="EMBL" id="BART01012624">
    <property type="protein sequence ID" value="GAG83302.1"/>
    <property type="molecule type" value="Genomic_DNA"/>
</dbReference>
<dbReference type="InterPro" id="IPR036390">
    <property type="entry name" value="WH_DNA-bd_sf"/>
</dbReference>
<comment type="caution">
    <text evidence="3">The sequence shown here is derived from an EMBL/GenBank/DDBJ whole genome shotgun (WGS) entry which is preliminary data.</text>
</comment>
<dbReference type="InterPro" id="IPR036388">
    <property type="entry name" value="WH-like_DNA-bd_sf"/>
</dbReference>
<dbReference type="PANTHER" id="PTHR36216">
    <property type="entry name" value="TRANSCRIPTIONAL REGULATOR, TRMB"/>
    <property type="match status" value="1"/>
</dbReference>
<dbReference type="AlphaFoldDB" id="X1BQ36"/>
<dbReference type="Gene3D" id="1.10.10.10">
    <property type="entry name" value="Winged helix-like DNA-binding domain superfamily/Winged helix DNA-binding domain"/>
    <property type="match status" value="1"/>
</dbReference>